<dbReference type="Proteomes" id="UP001280581">
    <property type="component" value="Unassembled WGS sequence"/>
</dbReference>
<reference evidence="1 2" key="1">
    <citation type="submission" date="2021-02" db="EMBL/GenBank/DDBJ databases">
        <title>Genome assembly of Pseudopithomyces chartarum.</title>
        <authorList>
            <person name="Jauregui R."/>
            <person name="Singh J."/>
            <person name="Voisey C."/>
        </authorList>
    </citation>
    <scope>NUCLEOTIDE SEQUENCE [LARGE SCALE GENOMIC DNA]</scope>
    <source>
        <strain evidence="1 2">AGR01</strain>
    </source>
</reference>
<proteinExistence type="predicted"/>
<sequence length="362" mass="41297">MAQIFEGSFLTIAALSSKNDKDPLFFKDEKYAPSQQGHPGLKKDGTAYTVYSRTPLDYHPSDNFLLSTIDECYPLVKRAWVYQERLLSPRILYFGKELGWECREASACECSGMTNGMKYEHSLSLTFTQSTSQLYLQWQNMIEEFSRLCLSHEDDRLPAFSGLAQQFQSRLQSAYLAGLWKDNLTADLLWYAYPASHDKAPRYYTRKPVKWRAPTWSWASLEGPVRYLKPQEDYVLTSFVEIMSAECIPSSVDKLGAVSEGRLVVRGSTRPALLSHKDDCERADTQHFSMLGIDTRTRSITNHFKVEGQDANVDYDLIEQGLMEPNSDMSIHCLHIAGAPFDRYGKEKEVQNSLKENTVTLV</sequence>
<accession>A0AAN6M6X5</accession>
<protein>
    <recommendedName>
        <fullName evidence="3">Heterokaryon incompatibility domain-containing protein</fullName>
    </recommendedName>
</protein>
<name>A0AAN6M6X5_9PLEO</name>
<gene>
    <name evidence="1" type="ORF">GRF29_19g3253631</name>
</gene>
<evidence type="ECO:0000313" key="1">
    <source>
        <dbReference type="EMBL" id="KAK3215432.1"/>
    </source>
</evidence>
<dbReference type="EMBL" id="WVTA01000003">
    <property type="protein sequence ID" value="KAK3215432.1"/>
    <property type="molecule type" value="Genomic_DNA"/>
</dbReference>
<evidence type="ECO:0008006" key="3">
    <source>
        <dbReference type="Google" id="ProtNLM"/>
    </source>
</evidence>
<dbReference type="PANTHER" id="PTHR33112">
    <property type="entry name" value="DOMAIN PROTEIN, PUTATIVE-RELATED"/>
    <property type="match status" value="1"/>
</dbReference>
<dbReference type="PANTHER" id="PTHR33112:SF13">
    <property type="entry name" value="HETEROKARYON INCOMPATIBILITY DOMAIN-CONTAINING PROTEIN"/>
    <property type="match status" value="1"/>
</dbReference>
<dbReference type="AlphaFoldDB" id="A0AAN6M6X5"/>
<comment type="caution">
    <text evidence="1">The sequence shown here is derived from an EMBL/GenBank/DDBJ whole genome shotgun (WGS) entry which is preliminary data.</text>
</comment>
<evidence type="ECO:0000313" key="2">
    <source>
        <dbReference type="Proteomes" id="UP001280581"/>
    </source>
</evidence>
<organism evidence="1 2">
    <name type="scientific">Pseudopithomyces chartarum</name>
    <dbReference type="NCBI Taxonomy" id="1892770"/>
    <lineage>
        <taxon>Eukaryota</taxon>
        <taxon>Fungi</taxon>
        <taxon>Dikarya</taxon>
        <taxon>Ascomycota</taxon>
        <taxon>Pezizomycotina</taxon>
        <taxon>Dothideomycetes</taxon>
        <taxon>Pleosporomycetidae</taxon>
        <taxon>Pleosporales</taxon>
        <taxon>Massarineae</taxon>
        <taxon>Didymosphaeriaceae</taxon>
        <taxon>Pseudopithomyces</taxon>
    </lineage>
</organism>
<keyword evidence="2" id="KW-1185">Reference proteome</keyword>